<sequence>MDFQALGQFVKNARKARGIRQQQMADDLGLARATLSGFESGRVADIGLRKVLKMLEYLHYEVTPHAVSRLPTFESLLAERDDV</sequence>
<organism evidence="2 3">
    <name type="scientific">Marinomonas pontica</name>
    <dbReference type="NCBI Taxonomy" id="264739"/>
    <lineage>
        <taxon>Bacteria</taxon>
        <taxon>Pseudomonadati</taxon>
        <taxon>Pseudomonadota</taxon>
        <taxon>Gammaproteobacteria</taxon>
        <taxon>Oceanospirillales</taxon>
        <taxon>Oceanospirillaceae</taxon>
        <taxon>Marinomonas</taxon>
    </lineage>
</organism>
<reference evidence="2 3" key="1">
    <citation type="submission" date="2023-01" db="EMBL/GenBank/DDBJ databases">
        <title>Complete genome sequence of Marinomonas pontica strain 200518_36.</title>
        <authorList>
            <person name="Ueki S."/>
            <person name="Gajardo G."/>
            <person name="Maruyama F."/>
        </authorList>
    </citation>
    <scope>NUCLEOTIDE SEQUENCE [LARGE SCALE GENOMIC DNA]</scope>
    <source>
        <strain evidence="2 3">200518_36</strain>
    </source>
</reference>
<dbReference type="InterPro" id="IPR001387">
    <property type="entry name" value="Cro/C1-type_HTH"/>
</dbReference>
<name>A0ABM8FGA2_9GAMM</name>
<evidence type="ECO:0000313" key="2">
    <source>
        <dbReference type="EMBL" id="BDX03984.1"/>
    </source>
</evidence>
<accession>A0ABM8FGA2</accession>
<protein>
    <recommendedName>
        <fullName evidence="1">HTH cro/C1-type domain-containing protein</fullName>
    </recommendedName>
</protein>
<dbReference type="Pfam" id="PF01381">
    <property type="entry name" value="HTH_3"/>
    <property type="match status" value="1"/>
</dbReference>
<dbReference type="RefSeq" id="WP_338268904.1">
    <property type="nucleotide sequence ID" value="NZ_AP027271.1"/>
</dbReference>
<dbReference type="PROSITE" id="PS50943">
    <property type="entry name" value="HTH_CROC1"/>
    <property type="match status" value="1"/>
</dbReference>
<gene>
    <name evidence="2" type="ORF">MACH16_27320</name>
</gene>
<dbReference type="SMART" id="SM00530">
    <property type="entry name" value="HTH_XRE"/>
    <property type="match status" value="1"/>
</dbReference>
<keyword evidence="3" id="KW-1185">Reference proteome</keyword>
<proteinExistence type="predicted"/>
<feature type="domain" description="HTH cro/C1-type" evidence="1">
    <location>
        <begin position="10"/>
        <end position="65"/>
    </location>
</feature>
<dbReference type="Gene3D" id="1.10.260.40">
    <property type="entry name" value="lambda repressor-like DNA-binding domains"/>
    <property type="match status" value="1"/>
</dbReference>
<dbReference type="InterPro" id="IPR010982">
    <property type="entry name" value="Lambda_DNA-bd_dom_sf"/>
</dbReference>
<dbReference type="CDD" id="cd00093">
    <property type="entry name" value="HTH_XRE"/>
    <property type="match status" value="1"/>
</dbReference>
<dbReference type="SUPFAM" id="SSF47413">
    <property type="entry name" value="lambda repressor-like DNA-binding domains"/>
    <property type="match status" value="1"/>
</dbReference>
<dbReference type="EMBL" id="AP027271">
    <property type="protein sequence ID" value="BDX03984.1"/>
    <property type="molecule type" value="Genomic_DNA"/>
</dbReference>
<evidence type="ECO:0000313" key="3">
    <source>
        <dbReference type="Proteomes" id="UP001307608"/>
    </source>
</evidence>
<dbReference type="Proteomes" id="UP001307608">
    <property type="component" value="Chromosome"/>
</dbReference>
<evidence type="ECO:0000259" key="1">
    <source>
        <dbReference type="PROSITE" id="PS50943"/>
    </source>
</evidence>